<sequence>MQGRLPFLGSWPCSTQDPIRARPATGPVKRSDFGPRKMLTREAVQRDPSPDREDRHGGNGKILRKPELNE</sequence>
<evidence type="ECO:0000256" key="1">
    <source>
        <dbReference type="SAM" id="MobiDB-lite"/>
    </source>
</evidence>
<protein>
    <submittedName>
        <fullName evidence="2">Uncharacterized protein</fullName>
    </submittedName>
</protein>
<dbReference type="Proteomes" id="UP000314294">
    <property type="component" value="Unassembled WGS sequence"/>
</dbReference>
<gene>
    <name evidence="2" type="ORF">EYF80_047438</name>
</gene>
<accession>A0A4Z2FMN3</accession>
<name>A0A4Z2FMN3_9TELE</name>
<feature type="region of interest" description="Disordered" evidence="1">
    <location>
        <begin position="1"/>
        <end position="70"/>
    </location>
</feature>
<proteinExistence type="predicted"/>
<dbReference type="AlphaFoldDB" id="A0A4Z2FMN3"/>
<feature type="compositionally biased region" description="Basic and acidic residues" evidence="1">
    <location>
        <begin position="29"/>
        <end position="57"/>
    </location>
</feature>
<reference evidence="2 3" key="1">
    <citation type="submission" date="2019-03" db="EMBL/GenBank/DDBJ databases">
        <title>First draft genome of Liparis tanakae, snailfish: a comprehensive survey of snailfish specific genes.</title>
        <authorList>
            <person name="Kim W."/>
            <person name="Song I."/>
            <person name="Jeong J.-H."/>
            <person name="Kim D."/>
            <person name="Kim S."/>
            <person name="Ryu S."/>
            <person name="Song J.Y."/>
            <person name="Lee S.K."/>
        </authorList>
    </citation>
    <scope>NUCLEOTIDE SEQUENCE [LARGE SCALE GENOMIC DNA]</scope>
    <source>
        <tissue evidence="2">Muscle</tissue>
    </source>
</reference>
<comment type="caution">
    <text evidence="2">The sequence shown here is derived from an EMBL/GenBank/DDBJ whole genome shotgun (WGS) entry which is preliminary data.</text>
</comment>
<organism evidence="2 3">
    <name type="scientific">Liparis tanakae</name>
    <name type="common">Tanaka's snailfish</name>
    <dbReference type="NCBI Taxonomy" id="230148"/>
    <lineage>
        <taxon>Eukaryota</taxon>
        <taxon>Metazoa</taxon>
        <taxon>Chordata</taxon>
        <taxon>Craniata</taxon>
        <taxon>Vertebrata</taxon>
        <taxon>Euteleostomi</taxon>
        <taxon>Actinopterygii</taxon>
        <taxon>Neopterygii</taxon>
        <taxon>Teleostei</taxon>
        <taxon>Neoteleostei</taxon>
        <taxon>Acanthomorphata</taxon>
        <taxon>Eupercaria</taxon>
        <taxon>Perciformes</taxon>
        <taxon>Cottioidei</taxon>
        <taxon>Cottales</taxon>
        <taxon>Liparidae</taxon>
        <taxon>Liparis</taxon>
    </lineage>
</organism>
<keyword evidence="3" id="KW-1185">Reference proteome</keyword>
<dbReference type="EMBL" id="SRLO01001039">
    <property type="protein sequence ID" value="TNN42398.1"/>
    <property type="molecule type" value="Genomic_DNA"/>
</dbReference>
<evidence type="ECO:0000313" key="2">
    <source>
        <dbReference type="EMBL" id="TNN42398.1"/>
    </source>
</evidence>
<evidence type="ECO:0000313" key="3">
    <source>
        <dbReference type="Proteomes" id="UP000314294"/>
    </source>
</evidence>